<keyword evidence="3" id="KW-1185">Reference proteome</keyword>
<organism evidence="2 3">
    <name type="scientific">Lichtheimia corymbifera JMRC:FSU:9682</name>
    <dbReference type="NCBI Taxonomy" id="1263082"/>
    <lineage>
        <taxon>Eukaryota</taxon>
        <taxon>Fungi</taxon>
        <taxon>Fungi incertae sedis</taxon>
        <taxon>Mucoromycota</taxon>
        <taxon>Mucoromycotina</taxon>
        <taxon>Mucoromycetes</taxon>
        <taxon>Mucorales</taxon>
        <taxon>Lichtheimiaceae</taxon>
        <taxon>Lichtheimia</taxon>
    </lineage>
</organism>
<dbReference type="InterPro" id="IPR025714">
    <property type="entry name" value="Methyltranfer_dom"/>
</dbReference>
<dbReference type="Proteomes" id="UP000027586">
    <property type="component" value="Unassembled WGS sequence"/>
</dbReference>
<gene>
    <name evidence="2" type="ORF">LCOR_04366.1</name>
</gene>
<reference evidence="2" key="1">
    <citation type="submission" date="2013-08" db="EMBL/GenBank/DDBJ databases">
        <title>Gene expansion shapes genome architecture in the human pathogen Lichtheimia corymbifera: an evolutionary genomics analysis in the ancient terrestrial Mucorales (Mucoromycotina).</title>
        <authorList>
            <person name="Schwartze V.U."/>
            <person name="Winter S."/>
            <person name="Shelest E."/>
            <person name="Marcet-Houben M."/>
            <person name="Horn F."/>
            <person name="Wehner S."/>
            <person name="Hoffmann K."/>
            <person name="Riege K."/>
            <person name="Sammeth M."/>
            <person name="Nowrousian M."/>
            <person name="Valiante V."/>
            <person name="Linde J."/>
            <person name="Jacobsen I.D."/>
            <person name="Marz M."/>
            <person name="Brakhage A.A."/>
            <person name="Gabaldon T."/>
            <person name="Bocker S."/>
            <person name="Voigt K."/>
        </authorList>
    </citation>
    <scope>NUCLEOTIDE SEQUENCE [LARGE SCALE GENOMIC DNA]</scope>
    <source>
        <strain evidence="2">FSU 9682</strain>
    </source>
</reference>
<protein>
    <submittedName>
        <fullName evidence="2">Cra-b-like protein</fullName>
    </submittedName>
</protein>
<evidence type="ECO:0000313" key="2">
    <source>
        <dbReference type="EMBL" id="CDH52942.1"/>
    </source>
</evidence>
<evidence type="ECO:0000259" key="1">
    <source>
        <dbReference type="Pfam" id="PF13679"/>
    </source>
</evidence>
<dbReference type="SUPFAM" id="SSF53335">
    <property type="entry name" value="S-adenosyl-L-methionine-dependent methyltransferases"/>
    <property type="match status" value="1"/>
</dbReference>
<feature type="domain" description="Methyltransferase" evidence="1">
    <location>
        <begin position="125"/>
        <end position="270"/>
    </location>
</feature>
<evidence type="ECO:0000313" key="3">
    <source>
        <dbReference type="Proteomes" id="UP000027586"/>
    </source>
</evidence>
<dbReference type="PANTHER" id="PTHR12496">
    <property type="entry name" value="CGI-41 METHYLTRANSFERASE"/>
    <property type="match status" value="1"/>
</dbReference>
<dbReference type="Pfam" id="PF13679">
    <property type="entry name" value="Methyltransf_32"/>
    <property type="match status" value="1"/>
</dbReference>
<dbReference type="PANTHER" id="PTHR12496:SF0">
    <property type="entry name" value="METHYLTRANSFERASE DOMAIN-CONTAINING PROTEIN"/>
    <property type="match status" value="1"/>
</dbReference>
<dbReference type="VEuPathDB" id="FungiDB:LCOR_04366.1"/>
<dbReference type="InterPro" id="IPR052220">
    <property type="entry name" value="METTL25"/>
</dbReference>
<accession>A0A068RTK4</accession>
<comment type="caution">
    <text evidence="2">The sequence shown here is derived from an EMBL/GenBank/DDBJ whole genome shotgun (WGS) entry which is preliminary data.</text>
</comment>
<dbReference type="EMBL" id="CBTN010000015">
    <property type="protein sequence ID" value="CDH52942.1"/>
    <property type="molecule type" value="Genomic_DNA"/>
</dbReference>
<dbReference type="OrthoDB" id="10258156at2759"/>
<dbReference type="AlphaFoldDB" id="A0A068RTK4"/>
<proteinExistence type="predicted"/>
<dbReference type="InterPro" id="IPR029063">
    <property type="entry name" value="SAM-dependent_MTases_sf"/>
</dbReference>
<name>A0A068RTK4_9FUNG</name>
<sequence>MATPDAFLPPGFDTPQQYIESLISFIDQYRWLYEVHVVDIFPYQQWELLDPSWREALLADSDNDAWFETIIALPSFDRKVNPEWPESLKEFIRTTQSIALPRFTSTKPTDDTKCDKNLLFGMTNKKIHEVELMSSLIHRVAKERGINHALDMGSGQGYLSRALAFQHDLEVLAVDKSEVQTRGAEKFDRRTMRAERTTETKLQHVTEMITPENISDVLSRWGRCDDDKPWLICGLHTCGDLSPMIMRLFEESKQVTCLVNVGCCYHYLTEGFPMSRLLREREYELGTTARVLACHSPWQWKSQVGASKKSFEQHFFRALLQQIMVDKELASRSDPPALRKRITKKCDFATYVKIALKTLDMDPDVITSEEIESYYNDYKYTRAADKQIIALWTIRSLLAPVLESLILMDRWLYLKQAVGEDRNDEHSGVWMWPLFDPTESPRNVVFVASK</sequence>
<dbReference type="STRING" id="1263082.A0A068RTK4"/>